<feature type="transmembrane region" description="Helical" evidence="1">
    <location>
        <begin position="1049"/>
        <end position="1068"/>
    </location>
</feature>
<feature type="transmembrane region" description="Helical" evidence="1">
    <location>
        <begin position="1026"/>
        <end position="1043"/>
    </location>
</feature>
<feature type="transmembrane region" description="Helical" evidence="1">
    <location>
        <begin position="813"/>
        <end position="832"/>
    </location>
</feature>
<dbReference type="PROSITE" id="PS50181">
    <property type="entry name" value="FBOX"/>
    <property type="match status" value="1"/>
</dbReference>
<feature type="transmembrane region" description="Helical" evidence="1">
    <location>
        <begin position="211"/>
        <end position="234"/>
    </location>
</feature>
<accession>A0A1W0A1D7</accession>
<evidence type="ECO:0000313" key="4">
    <source>
        <dbReference type="Proteomes" id="UP000243217"/>
    </source>
</evidence>
<feature type="transmembrane region" description="Helical" evidence="1">
    <location>
        <begin position="246"/>
        <end position="269"/>
    </location>
</feature>
<keyword evidence="1" id="KW-0812">Transmembrane</keyword>
<feature type="transmembrane region" description="Helical" evidence="1">
    <location>
        <begin position="977"/>
        <end position="998"/>
    </location>
</feature>
<dbReference type="OrthoDB" id="162437at2759"/>
<feature type="domain" description="F-box" evidence="2">
    <location>
        <begin position="1092"/>
        <end position="1140"/>
    </location>
</feature>
<dbReference type="EMBL" id="JNBS01000748">
    <property type="protein sequence ID" value="OQS03850.1"/>
    <property type="molecule type" value="Genomic_DNA"/>
</dbReference>
<dbReference type="Proteomes" id="UP000243217">
    <property type="component" value="Unassembled WGS sequence"/>
</dbReference>
<comment type="caution">
    <text evidence="3">The sequence shown here is derived from an EMBL/GenBank/DDBJ whole genome shotgun (WGS) entry which is preliminary data.</text>
</comment>
<dbReference type="InterPro" id="IPR036047">
    <property type="entry name" value="F-box-like_dom_sf"/>
</dbReference>
<evidence type="ECO:0000259" key="2">
    <source>
        <dbReference type="PROSITE" id="PS50181"/>
    </source>
</evidence>
<feature type="transmembrane region" description="Helical" evidence="1">
    <location>
        <begin position="602"/>
        <end position="623"/>
    </location>
</feature>
<keyword evidence="1" id="KW-0472">Membrane</keyword>
<organism evidence="3 4">
    <name type="scientific">Thraustotheca clavata</name>
    <dbReference type="NCBI Taxonomy" id="74557"/>
    <lineage>
        <taxon>Eukaryota</taxon>
        <taxon>Sar</taxon>
        <taxon>Stramenopiles</taxon>
        <taxon>Oomycota</taxon>
        <taxon>Saprolegniomycetes</taxon>
        <taxon>Saprolegniales</taxon>
        <taxon>Achlyaceae</taxon>
        <taxon>Thraustotheca</taxon>
    </lineage>
</organism>
<protein>
    <submittedName>
        <fullName evidence="3">F-box protein</fullName>
    </submittedName>
</protein>
<dbReference type="SUPFAM" id="SSF81383">
    <property type="entry name" value="F-box domain"/>
    <property type="match status" value="1"/>
</dbReference>
<feature type="transmembrane region" description="Helical" evidence="1">
    <location>
        <begin position="747"/>
        <end position="764"/>
    </location>
</feature>
<feature type="transmembrane region" description="Helical" evidence="1">
    <location>
        <begin position="1291"/>
        <end position="1312"/>
    </location>
</feature>
<reference evidence="3 4" key="1">
    <citation type="journal article" date="2014" name="Genome Biol. Evol.">
        <title>The secreted proteins of Achlya hypogyna and Thraustotheca clavata identify the ancestral oomycete secretome and reveal gene acquisitions by horizontal gene transfer.</title>
        <authorList>
            <person name="Misner I."/>
            <person name="Blouin N."/>
            <person name="Leonard G."/>
            <person name="Richards T.A."/>
            <person name="Lane C.E."/>
        </authorList>
    </citation>
    <scope>NUCLEOTIDE SEQUENCE [LARGE SCALE GENOMIC DNA]</scope>
    <source>
        <strain evidence="3 4">ATCC 34112</strain>
    </source>
</reference>
<keyword evidence="1" id="KW-1133">Transmembrane helix</keyword>
<feature type="transmembrane region" description="Helical" evidence="1">
    <location>
        <begin position="629"/>
        <end position="650"/>
    </location>
</feature>
<dbReference type="SMART" id="SM00256">
    <property type="entry name" value="FBOX"/>
    <property type="match status" value="1"/>
</dbReference>
<feature type="transmembrane region" description="Helical" evidence="1">
    <location>
        <begin position="559"/>
        <end position="581"/>
    </location>
</feature>
<feature type="transmembrane region" description="Helical" evidence="1">
    <location>
        <begin position="318"/>
        <end position="343"/>
    </location>
</feature>
<feature type="transmembrane region" description="Helical" evidence="1">
    <location>
        <begin position="950"/>
        <end position="971"/>
    </location>
</feature>
<feature type="transmembrane region" description="Helical" evidence="1">
    <location>
        <begin position="355"/>
        <end position="376"/>
    </location>
</feature>
<dbReference type="InterPro" id="IPR001810">
    <property type="entry name" value="F-box_dom"/>
</dbReference>
<feature type="transmembrane region" description="Helical" evidence="1">
    <location>
        <begin position="530"/>
        <end position="553"/>
    </location>
</feature>
<feature type="transmembrane region" description="Helical" evidence="1">
    <location>
        <begin position="105"/>
        <end position="137"/>
    </location>
</feature>
<sequence>MDDGKEFIRESEYYEQHLTNTTELGEILMTFAAQSLPMSPRKEERNQEIHVIPSSFMYIRNVWNVLPWYVHMFLCTFALLAWWFSFIFIYTLLSTRSAIQQIITIGLLLVCSILVHLLLILLLVLFSPTSAFGYSVWSRVNLTRPPSHLRALVEPFIWVALIISTFALSNSFILSVAIGGITGIAIVLLGDGVQVYIHVARTKLSEEEQPLSLKYIVMTISVGCILRECHQLVWSFLADDRPSLVAWHYLLSILVAVSLIVASELLLLYGPTREAGIILQSRVLSARSNWMSHPLRSFIELSFCFSISILFYDYFNRVLISLQFGTLACTVFILTGEFCFYPGTTMQAAPDNHHWMKFLPLLCLLIFMLYHVGFILALHDRLLLPVLNAAALVAIVLSCFHQNSWMRKQLSSRCSKSMLLSQLWQTCIELIAHCLFSAFLPQNTTIPLAILTNVLFDMGMFIAEYWGMKLWDAVVYWQYAVSYRISITSERQHDNTNHSFNWGTTAPLPFDTFLTSRIDEKQVYKIPVSVFVNASTTYICLISVLCVLCNLLSEEMHILPLLGYSCALACTTGFLIGSIVDGTYFMSVRRLIFTILKEQIELYPLQTFVEVATWLGVCIGTYATSHFLSFALILATISFLVVSACGRYVSSRIIHKQEGRDKFSAACALLFFVVFMTYATGVCLFNIYCHFHRIEVAFCLATLSGVVFVASSELCLLWEPTRAAGYILQTRVTQAPSNWRHEPLRSFLELFIWISVTYGSFALYQDLIMALQLGTFSGIVVTLAGEIFRNQRQSLFPENHETIEHLHNQRPKVLPLLLLFAYIGAGTFTWIFEHLRRIEVMVGLATIAGIIFLCFADILVMWTPTRWAGLILQDRFLQAATNWQEYPVRSFVELGCFLGVIYGSHAIYGDLTVAVQCGTLSGMCVALIGDQLKSHRRIPPQEKQHRILPLPIIVLLSFVGIVAFNTIYTHLRSIEVAFVLATTSSVAFVVLGDMFVIWRPTRYVGLIVQERILNAKNNFVSYRLRSYGEILAATLVLYVSYVWSHDLLIAMQFGTFTGIALCVINDTISNYLSAHKKRMLTLASGKSDSQENANLLSMPYEVLFEIGRFLTPEELLVARATCHKVNNLLRAESARFWLHAHLRRQGKRFGLHPSRLLPHRSLIYEACKALVPNFWAPWEPATLLTAQIARNRALKWVFLNADWIRHQNMPPLLTDTSTLELYPQDQGFEVFRHLPDKDVLGIIVIRGIDLPSNIVRIDVPVRLYSKIQADPFSFVVSETLYEVEACSNVHLVYIVFLCMTVICAGHAVGQFIM</sequence>
<keyword evidence="4" id="KW-1185">Reference proteome</keyword>
<feature type="transmembrane region" description="Helical" evidence="1">
    <location>
        <begin position="911"/>
        <end position="929"/>
    </location>
</feature>
<feature type="transmembrane region" description="Helical" evidence="1">
    <location>
        <begin position="382"/>
        <end position="401"/>
    </location>
</feature>
<evidence type="ECO:0000313" key="3">
    <source>
        <dbReference type="EMBL" id="OQS03850.1"/>
    </source>
</evidence>
<feature type="transmembrane region" description="Helical" evidence="1">
    <location>
        <begin position="844"/>
        <end position="865"/>
    </location>
</feature>
<feature type="transmembrane region" description="Helical" evidence="1">
    <location>
        <begin position="662"/>
        <end position="688"/>
    </location>
</feature>
<proteinExistence type="predicted"/>
<gene>
    <name evidence="3" type="ORF">THRCLA_21049</name>
</gene>
<evidence type="ECO:0000256" key="1">
    <source>
        <dbReference type="SAM" id="Phobius"/>
    </source>
</evidence>
<name>A0A1W0A1D7_9STRA</name>
<feature type="transmembrane region" description="Helical" evidence="1">
    <location>
        <begin position="157"/>
        <end position="190"/>
    </location>
</feature>
<feature type="transmembrane region" description="Helical" evidence="1">
    <location>
        <begin position="694"/>
        <end position="718"/>
    </location>
</feature>
<feature type="transmembrane region" description="Helical" evidence="1">
    <location>
        <begin position="68"/>
        <end position="93"/>
    </location>
</feature>